<comment type="caution">
    <text evidence="5">The sequence shown here is derived from an EMBL/GenBank/DDBJ whole genome shotgun (WGS) entry which is preliminary data.</text>
</comment>
<dbReference type="InterPro" id="IPR003833">
    <property type="entry name" value="CT_C_D"/>
</dbReference>
<evidence type="ECO:0000313" key="7">
    <source>
        <dbReference type="Proteomes" id="UP000195208"/>
    </source>
</evidence>
<dbReference type="SUPFAM" id="SSF50891">
    <property type="entry name" value="Cyclophilin-like"/>
    <property type="match status" value="1"/>
</dbReference>
<evidence type="ECO:0000313" key="8">
    <source>
        <dbReference type="Proteomes" id="UP000646308"/>
    </source>
</evidence>
<protein>
    <submittedName>
        <fullName evidence="6">Allophanate hydrolase</fullName>
    </submittedName>
    <submittedName>
        <fullName evidence="5">Carboxyltransferase domain-containing protein</fullName>
    </submittedName>
</protein>
<keyword evidence="1" id="KW-0547">Nucleotide-binding</keyword>
<dbReference type="InterPro" id="IPR029000">
    <property type="entry name" value="Cyclophilin-like_dom_sf"/>
</dbReference>
<reference evidence="5" key="2">
    <citation type="submission" date="2019-11" db="EMBL/GenBank/DDBJ databases">
        <title>Whole genome comparisons of Staphylococcus agnetis isolates from cattle and chickens.</title>
        <authorList>
            <person name="Rhoads D."/>
            <person name="Shwani A."/>
            <person name="Adkins P."/>
            <person name="Calcutt M."/>
            <person name="Middleton J."/>
        </authorList>
    </citation>
    <scope>NUCLEOTIDE SEQUENCE</scope>
    <source>
        <strain evidence="5">1387</strain>
    </source>
</reference>
<evidence type="ECO:0000313" key="5">
    <source>
        <dbReference type="EMBL" id="NJI02019.1"/>
    </source>
</evidence>
<dbReference type="AlphaFoldDB" id="A0A085UF04"/>
<keyword evidence="2 6" id="KW-0378">Hydrolase</keyword>
<dbReference type="Proteomes" id="UP000646308">
    <property type="component" value="Unassembled WGS sequence"/>
</dbReference>
<evidence type="ECO:0000256" key="1">
    <source>
        <dbReference type="ARBA" id="ARBA00022741"/>
    </source>
</evidence>
<dbReference type="Proteomes" id="UP000195208">
    <property type="component" value="Unassembled WGS sequence"/>
</dbReference>
<dbReference type="GO" id="GO:0005524">
    <property type="term" value="F:ATP binding"/>
    <property type="evidence" value="ECO:0007669"/>
    <property type="project" value="UniProtKB-KW"/>
</dbReference>
<keyword evidence="7" id="KW-1185">Reference proteome</keyword>
<dbReference type="Pfam" id="PF02682">
    <property type="entry name" value="CT_C_D"/>
    <property type="match status" value="1"/>
</dbReference>
<accession>A0A085UF04</accession>
<dbReference type="PANTHER" id="PTHR34698:SF2">
    <property type="entry name" value="5-OXOPROLINASE SUBUNIT B"/>
    <property type="match status" value="1"/>
</dbReference>
<gene>
    <name evidence="6" type="ORF">B9M88_07090</name>
    <name evidence="5" type="ORF">GLV84_03985</name>
</gene>
<evidence type="ECO:0000259" key="4">
    <source>
        <dbReference type="SMART" id="SM00796"/>
    </source>
</evidence>
<sequence>MKVYSQGDQAIVVSLKGALTPEATERLLVLRQYLLEQNYPFITEIVPTETDMLISYDARQMMKHLNVTSPFLHMKSLIEKIDLSHKTWDEKRHCIRVPIYYGGEYGPDFDSILEELGITRETYIQQHTAPEYFVSMMGFSPGFPYLSGLPEALAVNHTAKEKQYIPAGSVILENKKCGITTTDTYEDWLVIGYTPLKLFDVHREDMVLMSIGDHVKFYDAEERGGAR</sequence>
<dbReference type="GeneID" id="57690903"/>
<dbReference type="GO" id="GO:0016787">
    <property type="term" value="F:hydrolase activity"/>
    <property type="evidence" value="ECO:0007669"/>
    <property type="project" value="UniProtKB-KW"/>
</dbReference>
<dbReference type="EMBL" id="WMFL01000058">
    <property type="protein sequence ID" value="NJI02019.1"/>
    <property type="molecule type" value="Genomic_DNA"/>
</dbReference>
<dbReference type="SUPFAM" id="SSF160467">
    <property type="entry name" value="PH0987 N-terminal domain-like"/>
    <property type="match status" value="1"/>
</dbReference>
<reference evidence="6 7" key="1">
    <citation type="submission" date="2017-04" db="EMBL/GenBank/DDBJ databases">
        <title>Staphylococcus agnetis, a potential pathogen in the broiler production.</title>
        <authorList>
            <person name="Poulsen L."/>
        </authorList>
    </citation>
    <scope>NUCLEOTIDE SEQUENCE [LARGE SCALE GENOMIC DNA]</scope>
    <source>
        <strain evidence="6 7">723_310714_2_2_spleen</strain>
    </source>
</reference>
<dbReference type="RefSeq" id="WP_037566480.1">
    <property type="nucleotide sequence ID" value="NZ_CP009623.1"/>
</dbReference>
<dbReference type="eggNOG" id="COG2049">
    <property type="taxonomic scope" value="Bacteria"/>
</dbReference>
<proteinExistence type="predicted"/>
<dbReference type="EMBL" id="NEFX01000014">
    <property type="protein sequence ID" value="OTW30810.1"/>
    <property type="molecule type" value="Genomic_DNA"/>
</dbReference>
<evidence type="ECO:0000256" key="3">
    <source>
        <dbReference type="ARBA" id="ARBA00022840"/>
    </source>
</evidence>
<dbReference type="SMART" id="SM00796">
    <property type="entry name" value="AHS1"/>
    <property type="match status" value="1"/>
</dbReference>
<keyword evidence="3" id="KW-0067">ATP-binding</keyword>
<dbReference type="Gene3D" id="2.40.100.10">
    <property type="entry name" value="Cyclophilin-like"/>
    <property type="match status" value="1"/>
</dbReference>
<evidence type="ECO:0000256" key="2">
    <source>
        <dbReference type="ARBA" id="ARBA00022801"/>
    </source>
</evidence>
<dbReference type="Gene3D" id="3.30.1360.40">
    <property type="match status" value="1"/>
</dbReference>
<feature type="domain" description="Carboxyltransferase" evidence="4">
    <location>
        <begin position="1"/>
        <end position="209"/>
    </location>
</feature>
<organism evidence="5 8">
    <name type="scientific">Staphylococcus agnetis</name>
    <dbReference type="NCBI Taxonomy" id="985762"/>
    <lineage>
        <taxon>Bacteria</taxon>
        <taxon>Bacillati</taxon>
        <taxon>Bacillota</taxon>
        <taxon>Bacilli</taxon>
        <taxon>Bacillales</taxon>
        <taxon>Staphylococcaceae</taxon>
        <taxon>Staphylococcus</taxon>
    </lineage>
</organism>
<dbReference type="OrthoDB" id="9778567at2"/>
<dbReference type="InterPro" id="IPR010016">
    <property type="entry name" value="PxpB"/>
</dbReference>
<dbReference type="KEGG" id="sagq:EP23_12005"/>
<name>A0A085UF04_9STAP</name>
<evidence type="ECO:0000313" key="6">
    <source>
        <dbReference type="EMBL" id="OTW30810.1"/>
    </source>
</evidence>
<dbReference type="PANTHER" id="PTHR34698">
    <property type="entry name" value="5-OXOPROLINASE SUBUNIT B"/>
    <property type="match status" value="1"/>
</dbReference>